<evidence type="ECO:0000256" key="6">
    <source>
        <dbReference type="ARBA" id="ARBA00023242"/>
    </source>
</evidence>
<comment type="subcellular location">
    <subcellularLocation>
        <location evidence="1">Nucleus</location>
    </subcellularLocation>
</comment>
<evidence type="ECO:0000256" key="2">
    <source>
        <dbReference type="ARBA" id="ARBA00005546"/>
    </source>
</evidence>
<evidence type="ECO:0000256" key="1">
    <source>
        <dbReference type="ARBA" id="ARBA00004123"/>
    </source>
</evidence>
<evidence type="ECO:0000256" key="4">
    <source>
        <dbReference type="ARBA" id="ARBA00016009"/>
    </source>
</evidence>
<dbReference type="Gene3D" id="3.30.2380.10">
    <property type="entry name" value="CGI121/TPRKB"/>
    <property type="match status" value="1"/>
</dbReference>
<evidence type="ECO:0000313" key="9">
    <source>
        <dbReference type="EMBL" id="SMN17838.1"/>
    </source>
</evidence>
<accession>A0A1X7QWN5</accession>
<organism evidence="9 10">
    <name type="scientific">Maudiozyma saulgeensis</name>
    <dbReference type="NCBI Taxonomy" id="1789683"/>
    <lineage>
        <taxon>Eukaryota</taxon>
        <taxon>Fungi</taxon>
        <taxon>Dikarya</taxon>
        <taxon>Ascomycota</taxon>
        <taxon>Saccharomycotina</taxon>
        <taxon>Saccharomycetes</taxon>
        <taxon>Saccharomycetales</taxon>
        <taxon>Saccharomycetaceae</taxon>
        <taxon>Maudiozyma</taxon>
    </lineage>
</organism>
<dbReference type="GO" id="GO:0000408">
    <property type="term" value="C:EKC/KEOPS complex"/>
    <property type="evidence" value="ECO:0007669"/>
    <property type="project" value="TreeGrafter"/>
</dbReference>
<keyword evidence="10" id="KW-1185">Reference proteome</keyword>
<evidence type="ECO:0000313" key="10">
    <source>
        <dbReference type="Proteomes" id="UP000196158"/>
    </source>
</evidence>
<dbReference type="OrthoDB" id="329139at2759"/>
<dbReference type="GO" id="GO:0002949">
    <property type="term" value="P:tRNA threonylcarbamoyladenosine modification"/>
    <property type="evidence" value="ECO:0007669"/>
    <property type="project" value="TreeGrafter"/>
</dbReference>
<dbReference type="EMBL" id="FXLY01000002">
    <property type="protein sequence ID" value="SMN17838.1"/>
    <property type="molecule type" value="Genomic_DNA"/>
</dbReference>
<dbReference type="PANTHER" id="PTHR15840:SF10">
    <property type="entry name" value="EKC_KEOPS COMPLEX SUBUNIT TPRKB"/>
    <property type="match status" value="1"/>
</dbReference>
<sequence>MQLPQFPGVNIEILLFQDVSNANDIRSKIAELPYAFIDARTICSVEQLMSAIYRVMIESKYNRLRTKSLHSEVLLALSPTSNIGEAFKKFGISDDTKNLIMIEINQDNDNSSLDKTVVNGEIVDFNDDNLQKNSDVNAIRKIYKIDQSVEFENISELSRATVNAIQLRGI</sequence>
<comment type="similarity">
    <text evidence="2 8">Belongs to the CGI121/TPRKB family.</text>
</comment>
<dbReference type="GO" id="GO:0005829">
    <property type="term" value="C:cytosol"/>
    <property type="evidence" value="ECO:0007669"/>
    <property type="project" value="TreeGrafter"/>
</dbReference>
<gene>
    <name evidence="9" type="ORF">KASA_0Q02035G</name>
</gene>
<proteinExistence type="inferred from homology"/>
<protein>
    <recommendedName>
        <fullName evidence="4">EKC/KEOPS complex subunit CGI121</fullName>
    </recommendedName>
    <alternativeName>
        <fullName evidence="3">EKC/KEOPS complex subunit cgi121</fullName>
    </alternativeName>
</protein>
<dbReference type="SUPFAM" id="SSF143870">
    <property type="entry name" value="PF0523-like"/>
    <property type="match status" value="1"/>
</dbReference>
<keyword evidence="6 8" id="KW-0539">Nucleus</keyword>
<dbReference type="Proteomes" id="UP000196158">
    <property type="component" value="Unassembled WGS sequence"/>
</dbReference>
<dbReference type="InterPro" id="IPR013926">
    <property type="entry name" value="CGI121/TPRKB"/>
</dbReference>
<evidence type="ECO:0000256" key="5">
    <source>
        <dbReference type="ARBA" id="ARBA00022694"/>
    </source>
</evidence>
<dbReference type="GO" id="GO:0005634">
    <property type="term" value="C:nucleus"/>
    <property type="evidence" value="ECO:0007669"/>
    <property type="project" value="UniProtKB-SubCell"/>
</dbReference>
<reference evidence="9 10" key="1">
    <citation type="submission" date="2017-04" db="EMBL/GenBank/DDBJ databases">
        <authorList>
            <person name="Afonso C.L."/>
            <person name="Miller P.J."/>
            <person name="Scott M.A."/>
            <person name="Spackman E."/>
            <person name="Goraichik I."/>
            <person name="Dimitrov K.M."/>
            <person name="Suarez D.L."/>
            <person name="Swayne D.E."/>
        </authorList>
    </citation>
    <scope>NUCLEOTIDE SEQUENCE [LARGE SCALE GENOMIC DNA]</scope>
</reference>
<evidence type="ECO:0000256" key="3">
    <source>
        <dbReference type="ARBA" id="ARBA00015316"/>
    </source>
</evidence>
<dbReference type="AlphaFoldDB" id="A0A1X7QWN5"/>
<dbReference type="STRING" id="1789683.A0A1X7QWN5"/>
<dbReference type="Pfam" id="PF08617">
    <property type="entry name" value="CGI-121"/>
    <property type="match status" value="1"/>
</dbReference>
<comment type="function">
    <text evidence="7">Component of the EKC/KEOPS complex that is required for the formation of a threonylcarbamoyl group on adenosine at position 37 (t(6)A37) in tRNAs that read codons beginning with adenine. The complex is probably involved in the transfer of the threonylcarbamoyl moiety of threonylcarbamoyl-AMP (TC-AMP) to the N6 group of A37. CGI121 acts as an allosteric effector that regulates the t(6)A activity of the complex. The EKC/KEOPS complex also promotes both telomere uncapping and telomere elongation. The complex is required for efficient recruitment of transcriptional coactivators. CGI121 is not required for tRNA modification.</text>
</comment>
<keyword evidence="5" id="KW-0819">tRNA processing</keyword>
<evidence type="ECO:0000256" key="7">
    <source>
        <dbReference type="ARBA" id="ARBA00025043"/>
    </source>
</evidence>
<dbReference type="PANTHER" id="PTHR15840">
    <property type="entry name" value="CGI-121 FAMILY MEMBER"/>
    <property type="match status" value="1"/>
</dbReference>
<name>A0A1X7QWN5_9SACH</name>
<evidence type="ECO:0000256" key="8">
    <source>
        <dbReference type="RuleBase" id="RU004398"/>
    </source>
</evidence>
<dbReference type="InterPro" id="IPR036504">
    <property type="entry name" value="CGI121/TPRKB_sf"/>
</dbReference>